<dbReference type="Pfam" id="PF25583">
    <property type="entry name" value="WCX"/>
    <property type="match status" value="1"/>
</dbReference>
<keyword evidence="2" id="KW-0804">Transcription</keyword>
<protein>
    <submittedName>
        <fullName evidence="4">WYL domain-containing protein</fullName>
    </submittedName>
</protein>
<keyword evidence="5" id="KW-1185">Reference proteome</keyword>
<feature type="domain" description="HTH deoR-type" evidence="3">
    <location>
        <begin position="2"/>
        <end position="67"/>
    </location>
</feature>
<keyword evidence="1" id="KW-0805">Transcription regulation</keyword>
<accession>A0A371PQK2</accession>
<dbReference type="PROSITE" id="PS52050">
    <property type="entry name" value="WYL"/>
    <property type="match status" value="1"/>
</dbReference>
<dbReference type="InterPro" id="IPR036390">
    <property type="entry name" value="WH_DNA-bd_sf"/>
</dbReference>
<dbReference type="AlphaFoldDB" id="A0A371PQK2"/>
<evidence type="ECO:0000313" key="4">
    <source>
        <dbReference type="EMBL" id="REK84786.1"/>
    </source>
</evidence>
<dbReference type="RefSeq" id="WP_128512237.1">
    <property type="nucleotide sequence ID" value="NZ_QUAC01000474.1"/>
</dbReference>
<evidence type="ECO:0000259" key="3">
    <source>
        <dbReference type="PROSITE" id="PS51000"/>
    </source>
</evidence>
<dbReference type="GO" id="GO:0003700">
    <property type="term" value="F:DNA-binding transcription factor activity"/>
    <property type="evidence" value="ECO:0007669"/>
    <property type="project" value="InterPro"/>
</dbReference>
<comment type="caution">
    <text evidence="4">The sequence shown here is derived from an EMBL/GenBank/DDBJ whole genome shotgun (WGS) entry which is preliminary data.</text>
</comment>
<dbReference type="SUPFAM" id="SSF46785">
    <property type="entry name" value="Winged helix' DNA-binding domain"/>
    <property type="match status" value="1"/>
</dbReference>
<dbReference type="Pfam" id="PF13280">
    <property type="entry name" value="WYL"/>
    <property type="match status" value="1"/>
</dbReference>
<dbReference type="OrthoDB" id="3171994at2"/>
<dbReference type="PANTHER" id="PTHR34580:SF1">
    <property type="entry name" value="PROTEIN PAFC"/>
    <property type="match status" value="1"/>
</dbReference>
<name>A0A371PQK2_STRIH</name>
<evidence type="ECO:0000256" key="2">
    <source>
        <dbReference type="ARBA" id="ARBA00023163"/>
    </source>
</evidence>
<sequence length="343" mass="37997">MRASRLLSILLLLQTRERMTAQELADALEVSVRTVYRDMESLGAAGVPLYGEPGHDGGYRLLGGFRTRLTGLTGDEADALFLTGLPAAAADLGLGAVVTAAQLKLMAALPAELRDRAGRITERFHLDAPGWYRDGERTPHLTAVADAVWHRRAVRMRYLRWAEPHEVSRTVWPYGLVLKAGHWYLVAGGAGAGERARAGGTDDPAGPRTYRIARIVELHVLDERFERPDGFDLAGHWQRYLKSFETRRHQDEATVRLAPDTLDRLPHLWNPAMAEAARRTAARPDAEGWIRVTVPIESVAQALPELLKLGADAEVLAPAQLRAQLARTLAAMARRYRPEQPRP</sequence>
<dbReference type="InterPro" id="IPR057727">
    <property type="entry name" value="WCX_dom"/>
</dbReference>
<dbReference type="InterPro" id="IPR013196">
    <property type="entry name" value="HTH_11"/>
</dbReference>
<dbReference type="Pfam" id="PF08279">
    <property type="entry name" value="HTH_11"/>
    <property type="match status" value="1"/>
</dbReference>
<dbReference type="InterPro" id="IPR001034">
    <property type="entry name" value="DeoR_HTH"/>
</dbReference>
<dbReference type="PANTHER" id="PTHR34580">
    <property type="match status" value="1"/>
</dbReference>
<proteinExistence type="predicted"/>
<dbReference type="InterPro" id="IPR028349">
    <property type="entry name" value="PafC-like"/>
</dbReference>
<organism evidence="4 5">
    <name type="scientific">Streptomyces inhibens</name>
    <dbReference type="NCBI Taxonomy" id="2293571"/>
    <lineage>
        <taxon>Bacteria</taxon>
        <taxon>Bacillati</taxon>
        <taxon>Actinomycetota</taxon>
        <taxon>Actinomycetes</taxon>
        <taxon>Kitasatosporales</taxon>
        <taxon>Streptomycetaceae</taxon>
        <taxon>Streptomyces</taxon>
    </lineage>
</organism>
<dbReference type="PIRSF" id="PIRSF016838">
    <property type="entry name" value="PafC"/>
    <property type="match status" value="1"/>
</dbReference>
<dbReference type="Proteomes" id="UP000262477">
    <property type="component" value="Unassembled WGS sequence"/>
</dbReference>
<gene>
    <name evidence="4" type="ORF">DY245_41265</name>
</gene>
<dbReference type="Gene3D" id="1.10.10.10">
    <property type="entry name" value="Winged helix-like DNA-binding domain superfamily/Winged helix DNA-binding domain"/>
    <property type="match status" value="1"/>
</dbReference>
<dbReference type="InterPro" id="IPR026881">
    <property type="entry name" value="WYL_dom"/>
</dbReference>
<dbReference type="InterPro" id="IPR051534">
    <property type="entry name" value="CBASS_pafABC_assoc_protein"/>
</dbReference>
<reference evidence="4 5" key="1">
    <citation type="submission" date="2018-08" db="EMBL/GenBank/DDBJ databases">
        <title>Streptomyces NEAU-D10 sp. nov., a novel Actinomycete isolated from soil.</title>
        <authorList>
            <person name="Jin L."/>
        </authorList>
    </citation>
    <scope>NUCLEOTIDE SEQUENCE [LARGE SCALE GENOMIC DNA]</scope>
    <source>
        <strain evidence="4 5">NEAU-D10</strain>
    </source>
</reference>
<dbReference type="PROSITE" id="PS51000">
    <property type="entry name" value="HTH_DEOR_2"/>
    <property type="match status" value="1"/>
</dbReference>
<dbReference type="InterPro" id="IPR036388">
    <property type="entry name" value="WH-like_DNA-bd_sf"/>
</dbReference>
<dbReference type="EMBL" id="QUAC01000474">
    <property type="protein sequence ID" value="REK84786.1"/>
    <property type="molecule type" value="Genomic_DNA"/>
</dbReference>
<evidence type="ECO:0000256" key="1">
    <source>
        <dbReference type="ARBA" id="ARBA00023015"/>
    </source>
</evidence>
<evidence type="ECO:0000313" key="5">
    <source>
        <dbReference type="Proteomes" id="UP000262477"/>
    </source>
</evidence>